<evidence type="ECO:0000313" key="1">
    <source>
        <dbReference type="EMBL" id="MPC49043.1"/>
    </source>
</evidence>
<reference evidence="1 2" key="1">
    <citation type="submission" date="2019-05" db="EMBL/GenBank/DDBJ databases">
        <title>Another draft genome of Portunus trituberculatus and its Hox gene families provides insights of decapod evolution.</title>
        <authorList>
            <person name="Jeong J.-H."/>
            <person name="Song I."/>
            <person name="Kim S."/>
            <person name="Choi T."/>
            <person name="Kim D."/>
            <person name="Ryu S."/>
            <person name="Kim W."/>
        </authorList>
    </citation>
    <scope>NUCLEOTIDE SEQUENCE [LARGE SCALE GENOMIC DNA]</scope>
    <source>
        <tissue evidence="1">Muscle</tissue>
    </source>
</reference>
<protein>
    <submittedName>
        <fullName evidence="1">Uncharacterized protein</fullName>
    </submittedName>
</protein>
<gene>
    <name evidence="1" type="ORF">E2C01_042833</name>
</gene>
<accession>A0A5B7FVQ2</accession>
<sequence>MLPTEDTPNHHRGEDECRYKIQTVSHKKECKAHQPSLAWATPRSVLTCIAYICLVSPSALGVGLPLRPWNISCFNAHASDPLSTYCITLPALHPGHHNTQPAHPPGGLRRPPLLLTCCPLPYLCLLEEDRPATTPVIPTQHCTRAHKDP</sequence>
<proteinExistence type="predicted"/>
<organism evidence="1 2">
    <name type="scientific">Portunus trituberculatus</name>
    <name type="common">Swimming crab</name>
    <name type="synonym">Neptunus trituberculatus</name>
    <dbReference type="NCBI Taxonomy" id="210409"/>
    <lineage>
        <taxon>Eukaryota</taxon>
        <taxon>Metazoa</taxon>
        <taxon>Ecdysozoa</taxon>
        <taxon>Arthropoda</taxon>
        <taxon>Crustacea</taxon>
        <taxon>Multicrustacea</taxon>
        <taxon>Malacostraca</taxon>
        <taxon>Eumalacostraca</taxon>
        <taxon>Eucarida</taxon>
        <taxon>Decapoda</taxon>
        <taxon>Pleocyemata</taxon>
        <taxon>Brachyura</taxon>
        <taxon>Eubrachyura</taxon>
        <taxon>Portunoidea</taxon>
        <taxon>Portunidae</taxon>
        <taxon>Portuninae</taxon>
        <taxon>Portunus</taxon>
    </lineage>
</organism>
<name>A0A5B7FVQ2_PORTR</name>
<dbReference type="AlphaFoldDB" id="A0A5B7FVQ2"/>
<dbReference type="Proteomes" id="UP000324222">
    <property type="component" value="Unassembled WGS sequence"/>
</dbReference>
<dbReference type="EMBL" id="VSRR010008634">
    <property type="protein sequence ID" value="MPC49043.1"/>
    <property type="molecule type" value="Genomic_DNA"/>
</dbReference>
<keyword evidence="2" id="KW-1185">Reference proteome</keyword>
<evidence type="ECO:0000313" key="2">
    <source>
        <dbReference type="Proteomes" id="UP000324222"/>
    </source>
</evidence>
<comment type="caution">
    <text evidence="1">The sequence shown here is derived from an EMBL/GenBank/DDBJ whole genome shotgun (WGS) entry which is preliminary data.</text>
</comment>